<dbReference type="Gene3D" id="1.25.40.10">
    <property type="entry name" value="Tetratricopeptide repeat domain"/>
    <property type="match status" value="1"/>
</dbReference>
<dbReference type="PROSITE" id="PS50005">
    <property type="entry name" value="TPR"/>
    <property type="match status" value="1"/>
</dbReference>
<feature type="repeat" description="TPR" evidence="1">
    <location>
        <begin position="37"/>
        <end position="70"/>
    </location>
</feature>
<dbReference type="SUPFAM" id="SSF48452">
    <property type="entry name" value="TPR-like"/>
    <property type="match status" value="1"/>
</dbReference>
<organism evidence="3 4">
    <name type="scientific">Candidatus Gottesmanbacteria bacterium RIFCSPLOWO2_01_FULL_46_9</name>
    <dbReference type="NCBI Taxonomy" id="1798394"/>
    <lineage>
        <taxon>Bacteria</taxon>
        <taxon>Candidatus Gottesmaniibacteriota</taxon>
    </lineage>
</organism>
<reference evidence="3 4" key="1">
    <citation type="journal article" date="2016" name="Nat. Commun.">
        <title>Thousands of microbial genomes shed light on interconnected biogeochemical processes in an aquifer system.</title>
        <authorList>
            <person name="Anantharaman K."/>
            <person name="Brown C.T."/>
            <person name="Hug L.A."/>
            <person name="Sharon I."/>
            <person name="Castelle C.J."/>
            <person name="Probst A.J."/>
            <person name="Thomas B.C."/>
            <person name="Singh A."/>
            <person name="Wilkins M.J."/>
            <person name="Karaoz U."/>
            <person name="Brodie E.L."/>
            <person name="Williams K.H."/>
            <person name="Hubbard S.S."/>
            <person name="Banfield J.F."/>
        </authorList>
    </citation>
    <scope>NUCLEOTIDE SEQUENCE [LARGE SCALE GENOMIC DNA]</scope>
</reference>
<dbReference type="Pfam" id="PF14559">
    <property type="entry name" value="TPR_19"/>
    <property type="match status" value="1"/>
</dbReference>
<dbReference type="SMART" id="SM00028">
    <property type="entry name" value="TPR"/>
    <property type="match status" value="1"/>
</dbReference>
<protein>
    <submittedName>
        <fullName evidence="3">Uncharacterized protein</fullName>
    </submittedName>
</protein>
<dbReference type="InterPro" id="IPR011990">
    <property type="entry name" value="TPR-like_helical_dom_sf"/>
</dbReference>
<name>A0A1F6B008_9BACT</name>
<accession>A0A1F6B008</accession>
<evidence type="ECO:0000256" key="2">
    <source>
        <dbReference type="SAM" id="MobiDB-lite"/>
    </source>
</evidence>
<evidence type="ECO:0000313" key="4">
    <source>
        <dbReference type="Proteomes" id="UP000176450"/>
    </source>
</evidence>
<sequence length="242" mass="26554">MTLSPSPADAVAAALAQNWKEAIRINTALLKEQKDNIEALSRLAYAHLKTGQLTAAKKTYEKVLAIDQYNHIAQKNIKKLGNLKKKDLRSDSEYHLSPLMFLEEPGKTKIVDCIHVAPSQTLSTLSAGEEVQLKAKNHCVEIRSLQHTYLAALPDDTSFKLIKMLSAGNTYQAIVKGVEKNGLKILIRELSRGRRFAHQPSFTTTTSYIPFAKGGSSQGIDTPDMTPTGEEGEPAEESPPEA</sequence>
<dbReference type="AlphaFoldDB" id="A0A1F6B008"/>
<dbReference type="EMBL" id="MFJX01000048">
    <property type="protein sequence ID" value="OGG30123.1"/>
    <property type="molecule type" value="Genomic_DNA"/>
</dbReference>
<proteinExistence type="predicted"/>
<evidence type="ECO:0000256" key="1">
    <source>
        <dbReference type="PROSITE-ProRule" id="PRU00339"/>
    </source>
</evidence>
<comment type="caution">
    <text evidence="3">The sequence shown here is derived from an EMBL/GenBank/DDBJ whole genome shotgun (WGS) entry which is preliminary data.</text>
</comment>
<gene>
    <name evidence="3" type="ORF">A3A63_01585</name>
</gene>
<evidence type="ECO:0000313" key="3">
    <source>
        <dbReference type="EMBL" id="OGG30123.1"/>
    </source>
</evidence>
<feature type="compositionally biased region" description="Acidic residues" evidence="2">
    <location>
        <begin position="230"/>
        <end position="242"/>
    </location>
</feature>
<feature type="region of interest" description="Disordered" evidence="2">
    <location>
        <begin position="207"/>
        <end position="242"/>
    </location>
</feature>
<keyword evidence="1" id="KW-0802">TPR repeat</keyword>
<dbReference type="Proteomes" id="UP000176450">
    <property type="component" value="Unassembled WGS sequence"/>
</dbReference>
<dbReference type="InterPro" id="IPR019734">
    <property type="entry name" value="TPR_rpt"/>
</dbReference>